<comment type="caution">
    <text evidence="9">The sequence shown here is derived from an EMBL/GenBank/DDBJ whole genome shotgun (WGS) entry which is preliminary data.</text>
</comment>
<dbReference type="SUPFAM" id="SSF54534">
    <property type="entry name" value="FKBP-like"/>
    <property type="match status" value="2"/>
</dbReference>
<evidence type="ECO:0000256" key="7">
    <source>
        <dbReference type="HAMAP-Rule" id="MF_01183"/>
    </source>
</evidence>
<dbReference type="InterPro" id="IPR050280">
    <property type="entry name" value="OMP_Chaperone_SurA"/>
</dbReference>
<evidence type="ECO:0000256" key="2">
    <source>
        <dbReference type="ARBA" id="ARBA00022737"/>
    </source>
</evidence>
<evidence type="ECO:0000259" key="8">
    <source>
        <dbReference type="PROSITE" id="PS50198"/>
    </source>
</evidence>
<sequence length="430" mass="48503" precursor="true">MKLQSVLLTSLPLLFCLNSQAVEQKVDGVAAIVNNGVVLQTEVNNMVAMVKRNAESQGQTLPSDRALQTQVLERLINTSLQLQMAKRMGLQITDPQLDQSLENVARGENLSLEQFRQRIIEEEGDYQAFRERFRDELTTSEVLRANVQRRVYISPQEIDNLMRVMDEQGASNEQYNIGHILVAVPSQASPEELADAKDRADKVMKLLRDGSEFRKIAIASSSDTTALDGGDMGWMNINEMPTLFADAIRGKKKTDLIGPLRSGAGFHILTIFDIRGANVAELQEVKSRHVLIKPSIIMSEEKARDTLAKFVADFKAGKADFAEFASANSEDPGSKLKGGDLGWADPAMYVPAFRDTLQRLQKDEISEPFRTEHGWHIVQLLDRRTVDMTAEKKQDQVYRMLFNRRFAEEQANFLRELRDQAYIEVLDQAE</sequence>
<keyword evidence="6 7" id="KW-0413">Isomerase</keyword>
<evidence type="ECO:0000313" key="9">
    <source>
        <dbReference type="EMBL" id="MFC4656057.1"/>
    </source>
</evidence>
<evidence type="ECO:0000256" key="6">
    <source>
        <dbReference type="ARBA" id="ARBA00023235"/>
    </source>
</evidence>
<dbReference type="HAMAP" id="MF_01183">
    <property type="entry name" value="Chaperone_SurA"/>
    <property type="match status" value="1"/>
</dbReference>
<feature type="domain" description="PpiC" evidence="8">
    <location>
        <begin position="172"/>
        <end position="273"/>
    </location>
</feature>
<dbReference type="GO" id="GO:0016853">
    <property type="term" value="F:isomerase activity"/>
    <property type="evidence" value="ECO:0007669"/>
    <property type="project" value="UniProtKB-KW"/>
</dbReference>
<feature type="chain" id="PRO_5044900093" description="Chaperone SurA" evidence="7">
    <location>
        <begin position="22"/>
        <end position="430"/>
    </location>
</feature>
<comment type="subcellular location">
    <subcellularLocation>
        <location evidence="7">Periplasm</location>
    </subcellularLocation>
    <text evidence="7">Is capable of associating with the outer membrane.</text>
</comment>
<keyword evidence="3 7" id="KW-0574">Periplasm</keyword>
<evidence type="ECO:0000313" key="10">
    <source>
        <dbReference type="Proteomes" id="UP001595962"/>
    </source>
</evidence>
<dbReference type="InterPro" id="IPR023034">
    <property type="entry name" value="PPIase_SurA"/>
</dbReference>
<keyword evidence="2 7" id="KW-0677">Repeat</keyword>
<dbReference type="InterPro" id="IPR000297">
    <property type="entry name" value="PPIase_PpiC"/>
</dbReference>
<dbReference type="SUPFAM" id="SSF109998">
    <property type="entry name" value="Triger factor/SurA peptide-binding domain-like"/>
    <property type="match status" value="1"/>
</dbReference>
<keyword evidence="10" id="KW-1185">Reference proteome</keyword>
<dbReference type="InterPro" id="IPR046357">
    <property type="entry name" value="PPIase_dom_sf"/>
</dbReference>
<dbReference type="Pfam" id="PF09312">
    <property type="entry name" value="SurA_N"/>
    <property type="match status" value="1"/>
</dbReference>
<dbReference type="Pfam" id="PF00639">
    <property type="entry name" value="Rotamase"/>
    <property type="match status" value="2"/>
</dbReference>
<dbReference type="InterPro" id="IPR027304">
    <property type="entry name" value="Trigger_fact/SurA_dom_sf"/>
</dbReference>
<dbReference type="EC" id="5.2.1.8" evidence="7"/>
<dbReference type="PANTHER" id="PTHR47637">
    <property type="entry name" value="CHAPERONE SURA"/>
    <property type="match status" value="1"/>
</dbReference>
<dbReference type="NCBIfam" id="NF008038">
    <property type="entry name" value="PRK10770.1"/>
    <property type="match status" value="1"/>
</dbReference>
<proteinExistence type="inferred from homology"/>
<keyword evidence="4 7" id="KW-0697">Rotamase</keyword>
<gene>
    <name evidence="7 9" type="primary">surA</name>
    <name evidence="9" type="ORF">ACFO3I_13665</name>
</gene>
<dbReference type="PROSITE" id="PS50198">
    <property type="entry name" value="PPIC_PPIASE_2"/>
    <property type="match status" value="2"/>
</dbReference>
<name>A0ABV9JP66_9GAMM</name>
<organism evidence="9 10">
    <name type="scientific">Rheinheimera marina</name>
    <dbReference type="NCBI Taxonomy" id="1774958"/>
    <lineage>
        <taxon>Bacteria</taxon>
        <taxon>Pseudomonadati</taxon>
        <taxon>Pseudomonadota</taxon>
        <taxon>Gammaproteobacteria</taxon>
        <taxon>Chromatiales</taxon>
        <taxon>Chromatiaceae</taxon>
        <taxon>Rheinheimera</taxon>
    </lineage>
</organism>
<dbReference type="Proteomes" id="UP001595962">
    <property type="component" value="Unassembled WGS sequence"/>
</dbReference>
<feature type="domain" description="PpiC" evidence="8">
    <location>
        <begin position="282"/>
        <end position="382"/>
    </location>
</feature>
<reference evidence="10" key="1">
    <citation type="journal article" date="2019" name="Int. J. Syst. Evol. Microbiol.">
        <title>The Global Catalogue of Microorganisms (GCM) 10K type strain sequencing project: providing services to taxonomists for standard genome sequencing and annotation.</title>
        <authorList>
            <consortium name="The Broad Institute Genomics Platform"/>
            <consortium name="The Broad Institute Genome Sequencing Center for Infectious Disease"/>
            <person name="Wu L."/>
            <person name="Ma J."/>
        </authorList>
    </citation>
    <scope>NUCLEOTIDE SEQUENCE [LARGE SCALE GENOMIC DNA]</scope>
    <source>
        <strain evidence="10">DT28</strain>
    </source>
</reference>
<comment type="domain">
    <text evidence="7">The PPIase activity resides only in the second parvulin domain. The N-terminal region and the C-terminal tail are necessary and sufficient for the chaperone activity of SurA. The PPIase activity is dispensable for SurA to function as a chaperone. The N-terminal region and the C-terminal tail are also required for porin recognition.</text>
</comment>
<dbReference type="RefSeq" id="WP_377334777.1">
    <property type="nucleotide sequence ID" value="NZ_JBHSGB010000012.1"/>
</dbReference>
<keyword evidence="5 7" id="KW-0143">Chaperone</keyword>
<comment type="catalytic activity">
    <reaction evidence="7">
        <text>[protein]-peptidylproline (omega=180) = [protein]-peptidylproline (omega=0)</text>
        <dbReference type="Rhea" id="RHEA:16237"/>
        <dbReference type="Rhea" id="RHEA-COMP:10747"/>
        <dbReference type="Rhea" id="RHEA-COMP:10748"/>
        <dbReference type="ChEBI" id="CHEBI:83833"/>
        <dbReference type="ChEBI" id="CHEBI:83834"/>
        <dbReference type="EC" id="5.2.1.8"/>
    </reaction>
</comment>
<evidence type="ECO:0000256" key="3">
    <source>
        <dbReference type="ARBA" id="ARBA00022764"/>
    </source>
</evidence>
<dbReference type="PANTHER" id="PTHR47637:SF1">
    <property type="entry name" value="CHAPERONE SURA"/>
    <property type="match status" value="1"/>
</dbReference>
<dbReference type="Gene3D" id="1.10.4030.10">
    <property type="entry name" value="Porin chaperone SurA, peptide-binding domain"/>
    <property type="match status" value="1"/>
</dbReference>
<accession>A0ABV9JP66</accession>
<keyword evidence="1 7" id="KW-0732">Signal</keyword>
<evidence type="ECO:0000256" key="5">
    <source>
        <dbReference type="ARBA" id="ARBA00023186"/>
    </source>
</evidence>
<evidence type="ECO:0000256" key="1">
    <source>
        <dbReference type="ARBA" id="ARBA00022729"/>
    </source>
</evidence>
<comment type="function">
    <text evidence="7">Chaperone involved in the correct folding and assembly of outer membrane proteins. Recognizes specific patterns of aromatic residues and the orientation of their side chains, which are found more frequently in integral outer membrane proteins. May act in both early periplasmic and late outer membrane-associated steps of protein maturation.</text>
</comment>
<feature type="signal peptide" evidence="7">
    <location>
        <begin position="1"/>
        <end position="21"/>
    </location>
</feature>
<dbReference type="Gene3D" id="3.10.50.40">
    <property type="match status" value="2"/>
</dbReference>
<protein>
    <recommendedName>
        <fullName evidence="7">Chaperone SurA</fullName>
    </recommendedName>
    <alternativeName>
        <fullName evidence="7">Peptidyl-prolyl cis-trans isomerase SurA</fullName>
        <shortName evidence="7">PPIase SurA</shortName>
        <ecNumber evidence="7">5.2.1.8</ecNumber>
    </alternativeName>
    <alternativeName>
        <fullName evidence="7">Rotamase SurA</fullName>
    </alternativeName>
</protein>
<dbReference type="InterPro" id="IPR015391">
    <property type="entry name" value="SurA_N"/>
</dbReference>
<evidence type="ECO:0000256" key="4">
    <source>
        <dbReference type="ARBA" id="ARBA00023110"/>
    </source>
</evidence>
<dbReference type="EMBL" id="JBHSGB010000012">
    <property type="protein sequence ID" value="MFC4656057.1"/>
    <property type="molecule type" value="Genomic_DNA"/>
</dbReference>